<dbReference type="PROSITE" id="PS51257">
    <property type="entry name" value="PROKAR_LIPOPROTEIN"/>
    <property type="match status" value="1"/>
</dbReference>
<reference evidence="1 2" key="1">
    <citation type="submission" date="2017-04" db="EMBL/GenBank/DDBJ databases">
        <title>Haemophilus influenzae in COPD genome sequencing project.</title>
        <authorList>
            <person name="Murphy T.F."/>
            <person name="Kong Y."/>
            <person name="Nadendla S."/>
            <person name="Tettelin H."/>
            <person name="Pettigrew M."/>
        </authorList>
    </citation>
    <scope>NUCLEOTIDE SEQUENCE [LARGE SCALE GENOMIC DNA]</scope>
    <source>
        <strain evidence="1 2">56P127H1</strain>
    </source>
</reference>
<accession>A0A2S9RSG0</accession>
<evidence type="ECO:0008006" key="3">
    <source>
        <dbReference type="Google" id="ProtNLM"/>
    </source>
</evidence>
<dbReference type="EMBL" id="NEBY01000048">
    <property type="protein sequence ID" value="PRJ66594.1"/>
    <property type="molecule type" value="Genomic_DNA"/>
</dbReference>
<sequence length="153" mass="17112">MIRKSLFILIIVMGLSACHSGLHVWYNSSPQNARLICGGQFVGYTPYNAYYNISEQDIQRGIVQVVPCQAVWMSGVTEHYRNQFPVNSDSHSYSLTAVSNNASAADVQFDSSQRAAYKAQQEQTNQIIQGIGQSRPKSTYCNRIGNQVFCNTY</sequence>
<dbReference type="RefSeq" id="WP_105878421.1">
    <property type="nucleotide sequence ID" value="NZ_CP135761.1"/>
</dbReference>
<name>A0A2S9RSG0_HAEIF</name>
<proteinExistence type="predicted"/>
<evidence type="ECO:0000313" key="2">
    <source>
        <dbReference type="Proteomes" id="UP000238532"/>
    </source>
</evidence>
<comment type="caution">
    <text evidence="1">The sequence shown here is derived from an EMBL/GenBank/DDBJ whole genome shotgun (WGS) entry which is preliminary data.</text>
</comment>
<gene>
    <name evidence="1" type="ORF">BV102_00386</name>
</gene>
<dbReference type="Proteomes" id="UP000238532">
    <property type="component" value="Unassembled WGS sequence"/>
</dbReference>
<evidence type="ECO:0000313" key="1">
    <source>
        <dbReference type="EMBL" id="PRJ66594.1"/>
    </source>
</evidence>
<organism evidence="1 2">
    <name type="scientific">Haemophilus influenzae</name>
    <dbReference type="NCBI Taxonomy" id="727"/>
    <lineage>
        <taxon>Bacteria</taxon>
        <taxon>Pseudomonadati</taxon>
        <taxon>Pseudomonadota</taxon>
        <taxon>Gammaproteobacteria</taxon>
        <taxon>Pasteurellales</taxon>
        <taxon>Pasteurellaceae</taxon>
        <taxon>Haemophilus</taxon>
    </lineage>
</organism>
<dbReference type="AlphaFoldDB" id="A0A2S9RSG0"/>
<protein>
    <recommendedName>
        <fullName evidence="3">Lipoprotein</fullName>
    </recommendedName>
</protein>